<accession>A0ABW1X1C5</accession>
<dbReference type="InterPro" id="IPR009351">
    <property type="entry name" value="AlkZ-like"/>
</dbReference>
<gene>
    <name evidence="1" type="ORF">ACFP57_02625</name>
</gene>
<dbReference type="Proteomes" id="UP001596266">
    <property type="component" value="Unassembled WGS sequence"/>
</dbReference>
<dbReference type="EMBL" id="JBHSUA010000008">
    <property type="protein sequence ID" value="MFC6395892.1"/>
    <property type="molecule type" value="Genomic_DNA"/>
</dbReference>
<dbReference type="PANTHER" id="PTHR30528">
    <property type="entry name" value="CYTOPLASMIC PROTEIN"/>
    <property type="match status" value="1"/>
</dbReference>
<comment type="caution">
    <text evidence="1">The sequence shown here is derived from an EMBL/GenBank/DDBJ whole genome shotgun (WGS) entry which is preliminary data.</text>
</comment>
<protein>
    <submittedName>
        <fullName evidence="1">Winged helix-turn-helix domain-containing protein</fullName>
    </submittedName>
</protein>
<dbReference type="Pfam" id="PF06224">
    <property type="entry name" value="AlkZ-like"/>
    <property type="match status" value="1"/>
</dbReference>
<name>A0ABW1X1C5_9ACTN</name>
<sequence>MSPVAERSSLALARRTALAAQGLATPRPQRPSTLRDVSALIDRLAQFQIDTINVVERAQYLPLFSRLGPYDKALLDRAAYTAPRRMFEYWGHAASLVDVRLEPHLRWRMQRYEAGHPWGFETNPGLTERCLAELAERGPLTSRQIEHDEERSRDHWGWNWSAVKRSLEWLHSTGRVTTARRNSSFERVVDLRERVLPASVLAQADPGRDEAYLELVRRAARALGIGTVRCLADYFRLSQAGTRAAVAQLVANGELVPTQVQGWAPAWRWHESRRPRSVTTRALLSPFDSMVFERNRVLSLFGVHYRIEIYVPEAQRRFGYYSYLFALDDQLRARVDLKAERRTGRLLVQSAWLEPENEVQGAQTEPGRIAAELAVELAELAQWQGLGDVAVVGRGDLAPSLARALG</sequence>
<organism evidence="1 2">
    <name type="scientific">Luteococcus sanguinis</name>
    <dbReference type="NCBI Taxonomy" id="174038"/>
    <lineage>
        <taxon>Bacteria</taxon>
        <taxon>Bacillati</taxon>
        <taxon>Actinomycetota</taxon>
        <taxon>Actinomycetes</taxon>
        <taxon>Propionibacteriales</taxon>
        <taxon>Propionibacteriaceae</taxon>
        <taxon>Luteococcus</taxon>
    </lineage>
</organism>
<keyword evidence="2" id="KW-1185">Reference proteome</keyword>
<dbReference type="PANTHER" id="PTHR30528:SF0">
    <property type="entry name" value="CYTOPLASMIC PROTEIN"/>
    <property type="match status" value="1"/>
</dbReference>
<evidence type="ECO:0000313" key="1">
    <source>
        <dbReference type="EMBL" id="MFC6395892.1"/>
    </source>
</evidence>
<proteinExistence type="predicted"/>
<dbReference type="RefSeq" id="WP_343886040.1">
    <property type="nucleotide sequence ID" value="NZ_BAAAKI010000012.1"/>
</dbReference>
<reference evidence="2" key="1">
    <citation type="journal article" date="2019" name="Int. J. Syst. Evol. Microbiol.">
        <title>The Global Catalogue of Microorganisms (GCM) 10K type strain sequencing project: providing services to taxonomists for standard genome sequencing and annotation.</title>
        <authorList>
            <consortium name="The Broad Institute Genomics Platform"/>
            <consortium name="The Broad Institute Genome Sequencing Center for Infectious Disease"/>
            <person name="Wu L."/>
            <person name="Ma J."/>
        </authorList>
    </citation>
    <scope>NUCLEOTIDE SEQUENCE [LARGE SCALE GENOMIC DNA]</scope>
    <source>
        <strain evidence="2">CGMCC 1.15277</strain>
    </source>
</reference>
<evidence type="ECO:0000313" key="2">
    <source>
        <dbReference type="Proteomes" id="UP001596266"/>
    </source>
</evidence>